<dbReference type="OrthoDB" id="2274680at2759"/>
<name>A0A397V2Q7_9GLOM</name>
<accession>A0A397V2Q7</accession>
<dbReference type="SUPFAM" id="SSF56672">
    <property type="entry name" value="DNA/RNA polymerases"/>
    <property type="match status" value="1"/>
</dbReference>
<dbReference type="STRING" id="44941.A0A397V2Q7"/>
<evidence type="ECO:0000313" key="1">
    <source>
        <dbReference type="EMBL" id="RIB16695.1"/>
    </source>
</evidence>
<gene>
    <name evidence="1" type="ORF">C2G38_2038360</name>
</gene>
<dbReference type="PANTHER" id="PTHR33050:SF7">
    <property type="entry name" value="RIBONUCLEASE H"/>
    <property type="match status" value="1"/>
</dbReference>
<protein>
    <recommendedName>
        <fullName evidence="3">Reverse transcriptase domain-containing protein</fullName>
    </recommendedName>
</protein>
<reference evidence="1 2" key="1">
    <citation type="submission" date="2018-06" db="EMBL/GenBank/DDBJ databases">
        <title>Comparative genomics reveals the genomic features of Rhizophagus irregularis, R. cerebriforme, R. diaphanum and Gigaspora rosea, and their symbiotic lifestyle signature.</title>
        <authorList>
            <person name="Morin E."/>
            <person name="San Clemente H."/>
            <person name="Chen E.C.H."/>
            <person name="De La Providencia I."/>
            <person name="Hainaut M."/>
            <person name="Kuo A."/>
            <person name="Kohler A."/>
            <person name="Murat C."/>
            <person name="Tang N."/>
            <person name="Roy S."/>
            <person name="Loubradou J."/>
            <person name="Henrissat B."/>
            <person name="Grigoriev I.V."/>
            <person name="Corradi N."/>
            <person name="Roux C."/>
            <person name="Martin F.M."/>
        </authorList>
    </citation>
    <scope>NUCLEOTIDE SEQUENCE [LARGE SCALE GENOMIC DNA]</scope>
    <source>
        <strain evidence="1 2">DAOM 194757</strain>
    </source>
</reference>
<evidence type="ECO:0008006" key="3">
    <source>
        <dbReference type="Google" id="ProtNLM"/>
    </source>
</evidence>
<sequence>MSEAEYHSDIVIDLLETHGFIINESKSQLTPSRSIEYLGLIINSAPMIFSAPDYKIDELRDECIDIYEQRYIPIRILTSLISKLHNIVKDPEYTRELRRDKHSHQGKDQYSLIQLSREAKDELEDWINNIEEWNGYPINAT</sequence>
<keyword evidence="2" id="KW-1185">Reference proteome</keyword>
<organism evidence="1 2">
    <name type="scientific">Gigaspora rosea</name>
    <dbReference type="NCBI Taxonomy" id="44941"/>
    <lineage>
        <taxon>Eukaryota</taxon>
        <taxon>Fungi</taxon>
        <taxon>Fungi incertae sedis</taxon>
        <taxon>Mucoromycota</taxon>
        <taxon>Glomeromycotina</taxon>
        <taxon>Glomeromycetes</taxon>
        <taxon>Diversisporales</taxon>
        <taxon>Gigasporaceae</taxon>
        <taxon>Gigaspora</taxon>
    </lineage>
</organism>
<dbReference type="PANTHER" id="PTHR33050">
    <property type="entry name" value="REVERSE TRANSCRIPTASE DOMAIN-CONTAINING PROTEIN"/>
    <property type="match status" value="1"/>
</dbReference>
<evidence type="ECO:0000313" key="2">
    <source>
        <dbReference type="Proteomes" id="UP000266673"/>
    </source>
</evidence>
<dbReference type="InterPro" id="IPR052055">
    <property type="entry name" value="Hepadnavirus_pol/RT"/>
</dbReference>
<dbReference type="AlphaFoldDB" id="A0A397V2Q7"/>
<dbReference type="EMBL" id="QKWP01000656">
    <property type="protein sequence ID" value="RIB16695.1"/>
    <property type="molecule type" value="Genomic_DNA"/>
</dbReference>
<dbReference type="InterPro" id="IPR043502">
    <property type="entry name" value="DNA/RNA_pol_sf"/>
</dbReference>
<proteinExistence type="predicted"/>
<comment type="caution">
    <text evidence="1">The sequence shown here is derived from an EMBL/GenBank/DDBJ whole genome shotgun (WGS) entry which is preliminary data.</text>
</comment>
<dbReference type="Proteomes" id="UP000266673">
    <property type="component" value="Unassembled WGS sequence"/>
</dbReference>